<dbReference type="Proteomes" id="UP000199021">
    <property type="component" value="Unassembled WGS sequence"/>
</dbReference>
<dbReference type="Pfam" id="PF12864">
    <property type="entry name" value="DUF3822"/>
    <property type="match status" value="1"/>
</dbReference>
<evidence type="ECO:0008006" key="3">
    <source>
        <dbReference type="Google" id="ProtNLM"/>
    </source>
</evidence>
<dbReference type="Gene3D" id="3.30.420.260">
    <property type="match status" value="1"/>
</dbReference>
<dbReference type="InterPro" id="IPR024213">
    <property type="entry name" value="DUF3822"/>
</dbReference>
<sequence length="282" mass="32319">MAISNYDITAAAFRPEGTHDYELSILTGMDSFAYIIRDQQKNELLAYRSLNFTAAERDNWPESFNRLVQADDKLRSLRYGNSILGWEEERLTLVPDELFDAANPRVYLEQLTLIGLDDVVRSERFNELGGQLLFAADRSRIDAVERRLHTKRTHHMAGGVLTAWGLRSRRLGHRSVSALVRGNQIFLAAHQNGNLQFFNTFPFANAQDALYYLLLVYQQCGWAPSRVPLYLCGEITEHSDLYRQFYRYVEDLRFCQYGAPPSTPPELAGLPGHLYFELLCLG</sequence>
<dbReference type="STRING" id="478744.SAMN05444359_12377"/>
<evidence type="ECO:0000313" key="1">
    <source>
        <dbReference type="EMBL" id="SER08475.1"/>
    </source>
</evidence>
<evidence type="ECO:0000313" key="2">
    <source>
        <dbReference type="Proteomes" id="UP000199021"/>
    </source>
</evidence>
<dbReference type="EMBL" id="FOFB01000023">
    <property type="protein sequence ID" value="SER08475.1"/>
    <property type="molecule type" value="Genomic_DNA"/>
</dbReference>
<dbReference type="CDD" id="cd24013">
    <property type="entry name" value="ASKHA_ATPase_BT3980-like"/>
    <property type="match status" value="1"/>
</dbReference>
<protein>
    <recommendedName>
        <fullName evidence="3">DUF3822 domain-containing protein</fullName>
    </recommendedName>
</protein>
<organism evidence="1 2">
    <name type="scientific">Neolewinella agarilytica</name>
    <dbReference type="NCBI Taxonomy" id="478744"/>
    <lineage>
        <taxon>Bacteria</taxon>
        <taxon>Pseudomonadati</taxon>
        <taxon>Bacteroidota</taxon>
        <taxon>Saprospiria</taxon>
        <taxon>Saprospirales</taxon>
        <taxon>Lewinellaceae</taxon>
        <taxon>Neolewinella</taxon>
    </lineage>
</organism>
<reference evidence="2" key="1">
    <citation type="submission" date="2016-10" db="EMBL/GenBank/DDBJ databases">
        <authorList>
            <person name="Varghese N."/>
            <person name="Submissions S."/>
        </authorList>
    </citation>
    <scope>NUCLEOTIDE SEQUENCE [LARGE SCALE GENOMIC DNA]</scope>
    <source>
        <strain evidence="2">DSM 24740</strain>
    </source>
</reference>
<gene>
    <name evidence="1" type="ORF">SAMN05444359_12377</name>
</gene>
<dbReference type="Gene3D" id="3.30.420.250">
    <property type="match status" value="1"/>
</dbReference>
<dbReference type="RefSeq" id="WP_090171525.1">
    <property type="nucleotide sequence ID" value="NZ_FOFB01000023.1"/>
</dbReference>
<dbReference type="AlphaFoldDB" id="A0A1H9LBF1"/>
<dbReference type="OrthoDB" id="765136at2"/>
<keyword evidence="2" id="KW-1185">Reference proteome</keyword>
<dbReference type="InParanoid" id="A0A1H9LBF1"/>
<name>A0A1H9LBF1_9BACT</name>
<proteinExistence type="predicted"/>
<accession>A0A1H9LBF1</accession>